<reference evidence="1 2" key="1">
    <citation type="journal article" date="2015" name="Nat. Commun.">
        <title>Lucilia cuprina genome unlocks parasitic fly biology to underpin future interventions.</title>
        <authorList>
            <person name="Anstead C.A."/>
            <person name="Korhonen P.K."/>
            <person name="Young N.D."/>
            <person name="Hall R.S."/>
            <person name="Jex A.R."/>
            <person name="Murali S.C."/>
            <person name="Hughes D.S."/>
            <person name="Lee S.F."/>
            <person name="Perry T."/>
            <person name="Stroehlein A.J."/>
            <person name="Ansell B.R."/>
            <person name="Breugelmans B."/>
            <person name="Hofmann A."/>
            <person name="Qu J."/>
            <person name="Dugan S."/>
            <person name="Lee S.L."/>
            <person name="Chao H."/>
            <person name="Dinh H."/>
            <person name="Han Y."/>
            <person name="Doddapaneni H.V."/>
            <person name="Worley K.C."/>
            <person name="Muzny D.M."/>
            <person name="Ioannidis P."/>
            <person name="Waterhouse R.M."/>
            <person name="Zdobnov E.M."/>
            <person name="James P.J."/>
            <person name="Bagnall N.H."/>
            <person name="Kotze A.C."/>
            <person name="Gibbs R.A."/>
            <person name="Richards S."/>
            <person name="Batterham P."/>
            <person name="Gasser R.B."/>
        </authorList>
    </citation>
    <scope>NUCLEOTIDE SEQUENCE [LARGE SCALE GENOMIC DNA]</scope>
    <source>
        <strain evidence="1 2">LS</strain>
        <tissue evidence="1">Full body</tissue>
    </source>
</reference>
<organism evidence="1 2">
    <name type="scientific">Lucilia cuprina</name>
    <name type="common">Green bottle fly</name>
    <name type="synonym">Australian sheep blowfly</name>
    <dbReference type="NCBI Taxonomy" id="7375"/>
    <lineage>
        <taxon>Eukaryota</taxon>
        <taxon>Metazoa</taxon>
        <taxon>Ecdysozoa</taxon>
        <taxon>Arthropoda</taxon>
        <taxon>Hexapoda</taxon>
        <taxon>Insecta</taxon>
        <taxon>Pterygota</taxon>
        <taxon>Neoptera</taxon>
        <taxon>Endopterygota</taxon>
        <taxon>Diptera</taxon>
        <taxon>Brachycera</taxon>
        <taxon>Muscomorpha</taxon>
        <taxon>Oestroidea</taxon>
        <taxon>Calliphoridae</taxon>
        <taxon>Luciliinae</taxon>
        <taxon>Lucilia</taxon>
    </lineage>
</organism>
<keyword evidence="2" id="KW-1185">Reference proteome</keyword>
<protein>
    <submittedName>
        <fullName evidence="1">Uncharacterized protein</fullName>
    </submittedName>
</protein>
<evidence type="ECO:0000313" key="1">
    <source>
        <dbReference type="EMBL" id="KNC28580.1"/>
    </source>
</evidence>
<accession>A0A0L0C8K7</accession>
<dbReference type="Proteomes" id="UP000037069">
    <property type="component" value="Unassembled WGS sequence"/>
</dbReference>
<name>A0A0L0C8K7_LUCCU</name>
<evidence type="ECO:0000313" key="2">
    <source>
        <dbReference type="Proteomes" id="UP000037069"/>
    </source>
</evidence>
<proteinExistence type="predicted"/>
<comment type="caution">
    <text evidence="1">The sequence shown here is derived from an EMBL/GenBank/DDBJ whole genome shotgun (WGS) entry which is preliminary data.</text>
</comment>
<gene>
    <name evidence="1" type="ORF">FF38_05759</name>
</gene>
<dbReference type="AlphaFoldDB" id="A0A0L0C8K7"/>
<dbReference type="EMBL" id="JRES01000760">
    <property type="protein sequence ID" value="KNC28580.1"/>
    <property type="molecule type" value="Genomic_DNA"/>
</dbReference>
<sequence length="82" mass="9394">MISNQEETHTCSQQQQQMPWFGITKASIYIYSRLLVSIFPSGVLYTYRIDVVCATEPFVAGGGVFKYWYQNLECTGSLHVDF</sequence>